<proteinExistence type="predicted"/>
<organism evidence="1 2">
    <name type="scientific">Rhodopila globiformis</name>
    <name type="common">Rhodopseudomonas globiformis</name>
    <dbReference type="NCBI Taxonomy" id="1071"/>
    <lineage>
        <taxon>Bacteria</taxon>
        <taxon>Pseudomonadati</taxon>
        <taxon>Pseudomonadota</taxon>
        <taxon>Alphaproteobacteria</taxon>
        <taxon>Acetobacterales</taxon>
        <taxon>Acetobacteraceae</taxon>
        <taxon>Rhodopila</taxon>
    </lineage>
</organism>
<evidence type="ECO:0000313" key="2">
    <source>
        <dbReference type="Proteomes" id="UP000239724"/>
    </source>
</evidence>
<gene>
    <name evidence="1" type="ORF">CCS01_21525</name>
</gene>
<keyword evidence="2" id="KW-1185">Reference proteome</keyword>
<sequence length="272" mass="30315">MASITSPDYPGERLVVCRNADLAAERARKREELLTATEKDLAAIKARVERTRKPLRGTAEIALAVGEVFNAHKMRKHFDLTITDDAFSFARKTAEIAAEAATDGLYVVRTSLAEATLGDADTVRSYKSLSLVEQAFRCVKTVDLHVRPVYHWLEGRVRAHVFLCMLAYYLEWHMRQRLAPMLFDDTDPEEAEALRRSVVAPAQRSKVAIKKQTTGMTPDGLPVHSFRTLLADLATLARNTITTAINPLYPLTVVTRPTPVQQKAFDLLGLAV</sequence>
<evidence type="ECO:0008006" key="3">
    <source>
        <dbReference type="Google" id="ProtNLM"/>
    </source>
</evidence>
<accession>A0A2S6N4H0</accession>
<dbReference type="Proteomes" id="UP000239724">
    <property type="component" value="Unassembled WGS sequence"/>
</dbReference>
<dbReference type="OrthoDB" id="8257391at2"/>
<reference evidence="1 2" key="1">
    <citation type="journal article" date="2018" name="Arch. Microbiol.">
        <title>New insights into the metabolic potential of the phototrophic purple bacterium Rhodopila globiformis DSM 161(T) from its draft genome sequence and evidence for a vanadium-dependent nitrogenase.</title>
        <authorList>
            <person name="Imhoff J.F."/>
            <person name="Rahn T."/>
            <person name="Kunzel S."/>
            <person name="Neulinger S.C."/>
        </authorList>
    </citation>
    <scope>NUCLEOTIDE SEQUENCE [LARGE SCALE GENOMIC DNA]</scope>
    <source>
        <strain evidence="1 2">DSM 161</strain>
    </source>
</reference>
<dbReference type="EMBL" id="NHRY01000226">
    <property type="protein sequence ID" value="PPQ29523.1"/>
    <property type="molecule type" value="Genomic_DNA"/>
</dbReference>
<dbReference type="AlphaFoldDB" id="A0A2S6N4H0"/>
<evidence type="ECO:0000313" key="1">
    <source>
        <dbReference type="EMBL" id="PPQ29523.1"/>
    </source>
</evidence>
<comment type="caution">
    <text evidence="1">The sequence shown here is derived from an EMBL/GenBank/DDBJ whole genome shotgun (WGS) entry which is preliminary data.</text>
</comment>
<name>A0A2S6N4H0_RHOGL</name>
<protein>
    <recommendedName>
        <fullName evidence="3">Transposase IS4-like domain-containing protein</fullName>
    </recommendedName>
</protein>